<gene>
    <name evidence="1" type="ORF">NLI96_g5190</name>
</gene>
<dbReference type="AlphaFoldDB" id="A0AAD5V5J7"/>
<name>A0AAD5V5J7_9APHY</name>
<protein>
    <submittedName>
        <fullName evidence="1">Uncharacterized protein</fullName>
    </submittedName>
</protein>
<dbReference type="Proteomes" id="UP001212997">
    <property type="component" value="Unassembled WGS sequence"/>
</dbReference>
<sequence>MGKYLLLPVRILNTYEIAAETINFNQINTVTHFPRPTQDESLDLGTRLLEHLKVLWAWRKNIKGADNRKLDGSETALLREQKARERVSTFFYFSSQWSEFRIVEIVHALERFKSQVEWWNVNGAGNVYAILDGAFRSGDHEKLNALRNEEAQLALDTLQEVPNLIWLPSCAWS</sequence>
<evidence type="ECO:0000313" key="1">
    <source>
        <dbReference type="EMBL" id="KAJ3485095.1"/>
    </source>
</evidence>
<proteinExistence type="predicted"/>
<keyword evidence="2" id="KW-1185">Reference proteome</keyword>
<accession>A0AAD5V5J7</accession>
<dbReference type="EMBL" id="JANAWD010000165">
    <property type="protein sequence ID" value="KAJ3485095.1"/>
    <property type="molecule type" value="Genomic_DNA"/>
</dbReference>
<evidence type="ECO:0000313" key="2">
    <source>
        <dbReference type="Proteomes" id="UP001212997"/>
    </source>
</evidence>
<comment type="caution">
    <text evidence="1">The sequence shown here is derived from an EMBL/GenBank/DDBJ whole genome shotgun (WGS) entry which is preliminary data.</text>
</comment>
<reference evidence="1" key="1">
    <citation type="submission" date="2022-07" db="EMBL/GenBank/DDBJ databases">
        <title>Genome Sequence of Physisporinus lineatus.</title>
        <authorList>
            <person name="Buettner E."/>
        </authorList>
    </citation>
    <scope>NUCLEOTIDE SEQUENCE</scope>
    <source>
        <strain evidence="1">VT162</strain>
    </source>
</reference>
<organism evidence="1 2">
    <name type="scientific">Meripilus lineatus</name>
    <dbReference type="NCBI Taxonomy" id="2056292"/>
    <lineage>
        <taxon>Eukaryota</taxon>
        <taxon>Fungi</taxon>
        <taxon>Dikarya</taxon>
        <taxon>Basidiomycota</taxon>
        <taxon>Agaricomycotina</taxon>
        <taxon>Agaricomycetes</taxon>
        <taxon>Polyporales</taxon>
        <taxon>Meripilaceae</taxon>
        <taxon>Meripilus</taxon>
    </lineage>
</organism>